<dbReference type="InterPro" id="IPR040772">
    <property type="entry name" value="C19orf47_SAM"/>
</dbReference>
<dbReference type="PANTHER" id="PTHR21359">
    <property type="entry name" value="DUF5577 DOMAIN-CONTAINING PROTEIN"/>
    <property type="match status" value="1"/>
</dbReference>
<sequence>MAFPETSYWLKFFKDAGIPVGDAANYAVTFTDNRIQRDMLQDLTKDYLNCMGISILGDVINILKHAKTVHIQEAREKTLRGSQPSPTPRRSTAASRIVDHYLGKDPDAGPMNLPIVPKISRELSARLGTPPGSGKSSPVAASSKISKIKLNPKKLEEVVPVPKSRRVFPEHEGKYKITMPAGITAKTQKILKEKSSGPTVKGTSVFKRLGADNPGRSTTFTEGGGMIIKSSSTESSVFSRLGGKKTVKRAAQSTSVDDEDEDEDGEEPLGYAGILKSTPSPVKRKKVVLTETTVSIKKQAAPNSVKGPKTEGIFGSTGGRSLQERLGKKVGGTCAVSSTTSEEGEGPARKKSGIQKRLGLQKVTSTSKPAPKVTTLKVTGDGKKNAGVFSRLGKQAST</sequence>
<keyword evidence="4" id="KW-1185">Reference proteome</keyword>
<dbReference type="Proteomes" id="UP000242188">
    <property type="component" value="Unassembled WGS sequence"/>
</dbReference>
<dbReference type="OrthoDB" id="10067653at2759"/>
<feature type="region of interest" description="Disordered" evidence="1">
    <location>
        <begin position="192"/>
        <end position="277"/>
    </location>
</feature>
<feature type="region of interest" description="Disordered" evidence="1">
    <location>
        <begin position="299"/>
        <end position="398"/>
    </location>
</feature>
<reference evidence="3 4" key="1">
    <citation type="journal article" date="2017" name="Nat. Ecol. Evol.">
        <title>Scallop genome provides insights into evolution of bilaterian karyotype and development.</title>
        <authorList>
            <person name="Wang S."/>
            <person name="Zhang J."/>
            <person name="Jiao W."/>
            <person name="Li J."/>
            <person name="Xun X."/>
            <person name="Sun Y."/>
            <person name="Guo X."/>
            <person name="Huan P."/>
            <person name="Dong B."/>
            <person name="Zhang L."/>
            <person name="Hu X."/>
            <person name="Sun X."/>
            <person name="Wang J."/>
            <person name="Zhao C."/>
            <person name="Wang Y."/>
            <person name="Wang D."/>
            <person name="Huang X."/>
            <person name="Wang R."/>
            <person name="Lv J."/>
            <person name="Li Y."/>
            <person name="Zhang Z."/>
            <person name="Liu B."/>
            <person name="Lu W."/>
            <person name="Hui Y."/>
            <person name="Liang J."/>
            <person name="Zhou Z."/>
            <person name="Hou R."/>
            <person name="Li X."/>
            <person name="Liu Y."/>
            <person name="Li H."/>
            <person name="Ning X."/>
            <person name="Lin Y."/>
            <person name="Zhao L."/>
            <person name="Xing Q."/>
            <person name="Dou J."/>
            <person name="Li Y."/>
            <person name="Mao J."/>
            <person name="Guo H."/>
            <person name="Dou H."/>
            <person name="Li T."/>
            <person name="Mu C."/>
            <person name="Jiang W."/>
            <person name="Fu Q."/>
            <person name="Fu X."/>
            <person name="Miao Y."/>
            <person name="Liu J."/>
            <person name="Yu Q."/>
            <person name="Li R."/>
            <person name="Liao H."/>
            <person name="Li X."/>
            <person name="Kong Y."/>
            <person name="Jiang Z."/>
            <person name="Chourrout D."/>
            <person name="Li R."/>
            <person name="Bao Z."/>
        </authorList>
    </citation>
    <scope>NUCLEOTIDE SEQUENCE [LARGE SCALE GENOMIC DNA]</scope>
    <source>
        <strain evidence="3 4">PY_sf001</strain>
    </source>
</reference>
<dbReference type="Pfam" id="PF18017">
    <property type="entry name" value="SAM_4"/>
    <property type="match status" value="1"/>
</dbReference>
<dbReference type="PANTHER" id="PTHR21359:SF1">
    <property type="entry name" value="DUF5577 DOMAIN-CONTAINING PROTEIN"/>
    <property type="match status" value="1"/>
</dbReference>
<evidence type="ECO:0000313" key="4">
    <source>
        <dbReference type="Proteomes" id="UP000242188"/>
    </source>
</evidence>
<dbReference type="Gene3D" id="1.10.150.50">
    <property type="entry name" value="Transcription Factor, Ets-1"/>
    <property type="match status" value="1"/>
</dbReference>
<evidence type="ECO:0000313" key="3">
    <source>
        <dbReference type="EMBL" id="OWF52309.1"/>
    </source>
</evidence>
<feature type="compositionally biased region" description="Acidic residues" evidence="1">
    <location>
        <begin position="256"/>
        <end position="267"/>
    </location>
</feature>
<dbReference type="CDD" id="cd09531">
    <property type="entry name" value="SAM_CS047"/>
    <property type="match status" value="1"/>
</dbReference>
<dbReference type="InterPro" id="IPR039161">
    <property type="entry name" value="C19orf47-like"/>
</dbReference>
<proteinExistence type="predicted"/>
<feature type="compositionally biased region" description="Polar residues" evidence="1">
    <location>
        <begin position="229"/>
        <end position="238"/>
    </location>
</feature>
<feature type="domain" description="DUF5577" evidence="2">
    <location>
        <begin position="149"/>
        <end position="279"/>
    </location>
</feature>
<comment type="caution">
    <text evidence="3">The sequence shown here is derived from an EMBL/GenBank/DDBJ whole genome shotgun (WGS) entry which is preliminary data.</text>
</comment>
<dbReference type="AlphaFoldDB" id="A0A210QUA3"/>
<gene>
    <name evidence="3" type="ORF">KP79_PYT09360</name>
</gene>
<evidence type="ECO:0000259" key="2">
    <source>
        <dbReference type="Pfam" id="PF17740"/>
    </source>
</evidence>
<dbReference type="Pfam" id="PF17740">
    <property type="entry name" value="DUF5577"/>
    <property type="match status" value="1"/>
</dbReference>
<feature type="compositionally biased region" description="Polar residues" evidence="1">
    <location>
        <begin position="80"/>
        <end position="94"/>
    </location>
</feature>
<accession>A0A210QUA3</accession>
<dbReference type="InterPro" id="IPR013761">
    <property type="entry name" value="SAM/pointed_sf"/>
</dbReference>
<dbReference type="SUPFAM" id="SSF47769">
    <property type="entry name" value="SAM/Pointed domain"/>
    <property type="match status" value="1"/>
</dbReference>
<dbReference type="InterPro" id="IPR041477">
    <property type="entry name" value="DUF5577"/>
</dbReference>
<dbReference type="GO" id="GO:0005634">
    <property type="term" value="C:nucleus"/>
    <property type="evidence" value="ECO:0007669"/>
    <property type="project" value="TreeGrafter"/>
</dbReference>
<name>A0A210QUA3_MIZYE</name>
<feature type="region of interest" description="Disordered" evidence="1">
    <location>
        <begin position="75"/>
        <end position="95"/>
    </location>
</feature>
<organism evidence="3 4">
    <name type="scientific">Mizuhopecten yessoensis</name>
    <name type="common">Japanese scallop</name>
    <name type="synonym">Patinopecten yessoensis</name>
    <dbReference type="NCBI Taxonomy" id="6573"/>
    <lineage>
        <taxon>Eukaryota</taxon>
        <taxon>Metazoa</taxon>
        <taxon>Spiralia</taxon>
        <taxon>Lophotrochozoa</taxon>
        <taxon>Mollusca</taxon>
        <taxon>Bivalvia</taxon>
        <taxon>Autobranchia</taxon>
        <taxon>Pteriomorphia</taxon>
        <taxon>Pectinida</taxon>
        <taxon>Pectinoidea</taxon>
        <taxon>Pectinidae</taxon>
        <taxon>Mizuhopecten</taxon>
    </lineage>
</organism>
<protein>
    <recommendedName>
        <fullName evidence="2">DUF5577 domain-containing protein</fullName>
    </recommendedName>
</protein>
<dbReference type="EMBL" id="NEDP02001832">
    <property type="protein sequence ID" value="OWF52309.1"/>
    <property type="molecule type" value="Genomic_DNA"/>
</dbReference>
<evidence type="ECO:0000256" key="1">
    <source>
        <dbReference type="SAM" id="MobiDB-lite"/>
    </source>
</evidence>